<dbReference type="GeneID" id="19461815"/>
<comment type="similarity">
    <text evidence="1 3">Belongs to the short-chain dehydrogenases/reductases (SDR) family.</text>
</comment>
<dbReference type="OrthoDB" id="1933717at2759"/>
<proteinExistence type="inferred from homology"/>
<dbReference type="SUPFAM" id="SSF51735">
    <property type="entry name" value="NAD(P)-binding Rossmann-fold domains"/>
    <property type="match status" value="1"/>
</dbReference>
<sequence length="303" mass="32396">MSNISSSNRPAFLPGYTKTWHNTSYPAISPSNPALSVAGKNIVITGGGSGIGSATALSFARAGAKSITLLGRRKNLLEDTAAKINHEVPGVKVLALKADLLDLSSLERAFEKVNNSFGTIDVLVSNAGFLSTPTSVLKSEEKDWWMSFQTNVLGTYNIVRAFVPFSTPGESVFLNVSSGVATLAPMPGVSAYTASKAGNAKLVEHLAYELGPQGIRVFNIQPGIVETDMNLKSQDAPDSMDIKAMDDVSLPADMILWLASKEAAFLHGKFVWVNWDVEELKAKKAEIEADPHLLAIGLEGTKF</sequence>
<organism evidence="5 6">
    <name type="scientific">Glarea lozoyensis (strain ATCC 20868 / MF5171)</name>
    <dbReference type="NCBI Taxonomy" id="1116229"/>
    <lineage>
        <taxon>Eukaryota</taxon>
        <taxon>Fungi</taxon>
        <taxon>Dikarya</taxon>
        <taxon>Ascomycota</taxon>
        <taxon>Pezizomycotina</taxon>
        <taxon>Leotiomycetes</taxon>
        <taxon>Helotiales</taxon>
        <taxon>Helotiaceae</taxon>
        <taxon>Glarea</taxon>
    </lineage>
</organism>
<gene>
    <name evidence="5" type="ORF">GLAREA_02759</name>
</gene>
<dbReference type="EMBL" id="KE145370">
    <property type="protein sequence ID" value="EPE26845.1"/>
    <property type="molecule type" value="Genomic_DNA"/>
</dbReference>
<dbReference type="RefSeq" id="XP_008086035.1">
    <property type="nucleotide sequence ID" value="XM_008087844.1"/>
</dbReference>
<evidence type="ECO:0000313" key="6">
    <source>
        <dbReference type="Proteomes" id="UP000016922"/>
    </source>
</evidence>
<dbReference type="eggNOG" id="KOG1205">
    <property type="taxonomic scope" value="Eukaryota"/>
</dbReference>
<dbReference type="InterPro" id="IPR057326">
    <property type="entry name" value="KR_dom"/>
</dbReference>
<dbReference type="CDD" id="cd05233">
    <property type="entry name" value="SDR_c"/>
    <property type="match status" value="1"/>
</dbReference>
<dbReference type="Pfam" id="PF00106">
    <property type="entry name" value="adh_short"/>
    <property type="match status" value="1"/>
</dbReference>
<dbReference type="SMART" id="SM00822">
    <property type="entry name" value="PKS_KR"/>
    <property type="match status" value="1"/>
</dbReference>
<dbReference type="KEGG" id="glz:GLAREA_02759"/>
<keyword evidence="6" id="KW-1185">Reference proteome</keyword>
<name>S3CMB9_GLAL2</name>
<dbReference type="GO" id="GO:0016491">
    <property type="term" value="F:oxidoreductase activity"/>
    <property type="evidence" value="ECO:0007669"/>
    <property type="project" value="UniProtKB-KW"/>
</dbReference>
<dbReference type="Proteomes" id="UP000016922">
    <property type="component" value="Unassembled WGS sequence"/>
</dbReference>
<dbReference type="Gene3D" id="3.40.50.720">
    <property type="entry name" value="NAD(P)-binding Rossmann-like Domain"/>
    <property type="match status" value="1"/>
</dbReference>
<evidence type="ECO:0000256" key="2">
    <source>
        <dbReference type="ARBA" id="ARBA00023002"/>
    </source>
</evidence>
<dbReference type="AlphaFoldDB" id="S3CMB9"/>
<dbReference type="InterPro" id="IPR002347">
    <property type="entry name" value="SDR_fam"/>
</dbReference>
<evidence type="ECO:0000259" key="4">
    <source>
        <dbReference type="SMART" id="SM00822"/>
    </source>
</evidence>
<evidence type="ECO:0000256" key="3">
    <source>
        <dbReference type="RuleBase" id="RU000363"/>
    </source>
</evidence>
<keyword evidence="2" id="KW-0560">Oxidoreductase</keyword>
<dbReference type="HOGENOM" id="CLU_010194_8_2_1"/>
<dbReference type="InterPro" id="IPR036291">
    <property type="entry name" value="NAD(P)-bd_dom_sf"/>
</dbReference>
<accession>S3CMB9</accession>
<dbReference type="PANTHER" id="PTHR42901:SF1">
    <property type="entry name" value="ALCOHOL DEHYDROGENASE"/>
    <property type="match status" value="1"/>
</dbReference>
<protein>
    <submittedName>
        <fullName evidence="5">NAD(P)-binding Rossmann-fold containing protein</fullName>
    </submittedName>
</protein>
<reference evidence="5 6" key="1">
    <citation type="journal article" date="2013" name="BMC Genomics">
        <title>Genomics-driven discovery of the pneumocandin biosynthetic gene cluster in the fungus Glarea lozoyensis.</title>
        <authorList>
            <person name="Chen L."/>
            <person name="Yue Q."/>
            <person name="Zhang X."/>
            <person name="Xiang M."/>
            <person name="Wang C."/>
            <person name="Li S."/>
            <person name="Che Y."/>
            <person name="Ortiz-Lopez F.J."/>
            <person name="Bills G.F."/>
            <person name="Liu X."/>
            <person name="An Z."/>
        </authorList>
    </citation>
    <scope>NUCLEOTIDE SEQUENCE [LARGE SCALE GENOMIC DNA]</scope>
    <source>
        <strain evidence="6">ATCC 20868 / MF5171</strain>
    </source>
</reference>
<evidence type="ECO:0000313" key="5">
    <source>
        <dbReference type="EMBL" id="EPE26845.1"/>
    </source>
</evidence>
<dbReference type="PRINTS" id="PR00080">
    <property type="entry name" value="SDRFAMILY"/>
</dbReference>
<feature type="domain" description="Ketoreductase" evidence="4">
    <location>
        <begin position="40"/>
        <end position="223"/>
    </location>
</feature>
<dbReference type="PANTHER" id="PTHR42901">
    <property type="entry name" value="ALCOHOL DEHYDROGENASE"/>
    <property type="match status" value="1"/>
</dbReference>
<dbReference type="OMA" id="LNWVVEG"/>
<evidence type="ECO:0000256" key="1">
    <source>
        <dbReference type="ARBA" id="ARBA00006484"/>
    </source>
</evidence>
<dbReference type="PRINTS" id="PR00081">
    <property type="entry name" value="GDHRDH"/>
</dbReference>